<dbReference type="Pfam" id="PF03050">
    <property type="entry name" value="DDE_Tnp_IS66"/>
    <property type="match status" value="1"/>
</dbReference>
<dbReference type="AlphaFoldDB" id="A0A5M8FVL2"/>
<evidence type="ECO:0000259" key="1">
    <source>
        <dbReference type="Pfam" id="PF03050"/>
    </source>
</evidence>
<evidence type="ECO:0000313" key="2">
    <source>
        <dbReference type="EMBL" id="KAA6187847.1"/>
    </source>
</evidence>
<dbReference type="Proteomes" id="UP000322981">
    <property type="component" value="Unassembled WGS sequence"/>
</dbReference>
<organism evidence="2 3">
    <name type="scientific">Thiohalocapsa marina</name>
    <dbReference type="NCBI Taxonomy" id="424902"/>
    <lineage>
        <taxon>Bacteria</taxon>
        <taxon>Pseudomonadati</taxon>
        <taxon>Pseudomonadota</taxon>
        <taxon>Gammaproteobacteria</taxon>
        <taxon>Chromatiales</taxon>
        <taxon>Chromatiaceae</taxon>
        <taxon>Thiohalocapsa</taxon>
    </lineage>
</organism>
<dbReference type="EMBL" id="VWXX01000001">
    <property type="protein sequence ID" value="KAA6187847.1"/>
    <property type="molecule type" value="Genomic_DNA"/>
</dbReference>
<comment type="caution">
    <text evidence="2">The sequence shown here is derived from an EMBL/GenBank/DDBJ whole genome shotgun (WGS) entry which is preliminary data.</text>
</comment>
<reference evidence="2 3" key="1">
    <citation type="submission" date="2019-09" db="EMBL/GenBank/DDBJ databases">
        <title>Whole-genome sequence of the purple sulfur bacterium Thiohalocapsa marina DSM 19078.</title>
        <authorList>
            <person name="Kyndt J.A."/>
            <person name="Meyer T.E."/>
        </authorList>
    </citation>
    <scope>NUCLEOTIDE SEQUENCE [LARGE SCALE GENOMIC DNA]</scope>
    <source>
        <strain evidence="2 3">DSM 19078</strain>
    </source>
</reference>
<dbReference type="PANTHER" id="PTHR33678:SF1">
    <property type="entry name" value="BLL1576 PROTEIN"/>
    <property type="match status" value="1"/>
</dbReference>
<protein>
    <submittedName>
        <fullName evidence="2">Transposase</fullName>
    </submittedName>
</protein>
<dbReference type="OrthoDB" id="9800877at2"/>
<accession>A0A5M8FVL2</accession>
<dbReference type="PANTHER" id="PTHR33678">
    <property type="entry name" value="BLL1576 PROTEIN"/>
    <property type="match status" value="1"/>
</dbReference>
<gene>
    <name evidence="2" type="ORF">F2Q65_00990</name>
</gene>
<feature type="domain" description="Transposase IS66 central" evidence="1">
    <location>
        <begin position="59"/>
        <end position="183"/>
    </location>
</feature>
<evidence type="ECO:0000313" key="3">
    <source>
        <dbReference type="Proteomes" id="UP000322981"/>
    </source>
</evidence>
<dbReference type="InterPro" id="IPR004291">
    <property type="entry name" value="Transposase_IS66_central"/>
</dbReference>
<dbReference type="InterPro" id="IPR052344">
    <property type="entry name" value="Transposase-related"/>
</dbReference>
<name>A0A5M8FVL2_9GAMM</name>
<proteinExistence type="predicted"/>
<keyword evidence="3" id="KW-1185">Reference proteome</keyword>
<sequence length="196" mass="22403">MATAPERSRRRARSKRRWKASPWVNGVWSVRGWQASLWSRTCVYASRGRACRNSCTRWFGVQVSIGTLHQTLHQTRAIVAPAEAELIAELCAEVAAQGVGGLLHADETSWPQRDQRLWVFLTTTTTVYVVAGRGKVTVTSLLAGFQGWLMSDRWFSYRDYPKRLRCCWAHLLRKAQGLIESYDKEARRFGVLVRSM</sequence>